<reference evidence="13 14" key="1">
    <citation type="journal article" date="2024" name="IMA Fungus">
        <title>IMA Genome - F19 : A genome assembly and annotation guide to empower mycologists, including annotated draft genome sequences of Ceratocystis pirilliformis, Diaporthe australafricana, Fusarium ophioides, Paecilomyces lecythidis, and Sporothrix stenoceras.</title>
        <authorList>
            <person name="Aylward J."/>
            <person name="Wilson A.M."/>
            <person name="Visagie C.M."/>
            <person name="Spraker J."/>
            <person name="Barnes I."/>
            <person name="Buitendag C."/>
            <person name="Ceriani C."/>
            <person name="Del Mar Angel L."/>
            <person name="du Plessis D."/>
            <person name="Fuchs T."/>
            <person name="Gasser K."/>
            <person name="Kramer D."/>
            <person name="Li W."/>
            <person name="Munsamy K."/>
            <person name="Piso A."/>
            <person name="Price J.L."/>
            <person name="Sonnekus B."/>
            <person name="Thomas C."/>
            <person name="van der Nest A."/>
            <person name="van Dijk A."/>
            <person name="van Heerden A."/>
            <person name="van Vuuren N."/>
            <person name="Yilmaz N."/>
            <person name="Duong T.A."/>
            <person name="van der Merwe N.A."/>
            <person name="Wingfield M.J."/>
            <person name="Wingfield B.D."/>
        </authorList>
    </citation>
    <scope>NUCLEOTIDE SEQUENCE [LARGE SCALE GENOMIC DNA]</scope>
    <source>
        <strain evidence="13 14">CMW 18300</strain>
    </source>
</reference>
<dbReference type="SUPFAM" id="SSF51735">
    <property type="entry name" value="NAD(P)-binding Rossmann-fold domains"/>
    <property type="match status" value="1"/>
</dbReference>
<gene>
    <name evidence="13" type="ORF">Daus18300_000450</name>
</gene>
<dbReference type="CDD" id="cd19532">
    <property type="entry name" value="C_PKS-NRPS"/>
    <property type="match status" value="1"/>
</dbReference>
<dbReference type="SUPFAM" id="SSF52151">
    <property type="entry name" value="FabD/lysophospholipase-like"/>
    <property type="match status" value="1"/>
</dbReference>
<dbReference type="SMART" id="SM00825">
    <property type="entry name" value="PKS_KS"/>
    <property type="match status" value="1"/>
</dbReference>
<dbReference type="PROSITE" id="PS50075">
    <property type="entry name" value="CARRIER"/>
    <property type="match status" value="1"/>
</dbReference>
<dbReference type="InterPro" id="IPR032821">
    <property type="entry name" value="PKS_assoc"/>
</dbReference>
<dbReference type="InterPro" id="IPR016035">
    <property type="entry name" value="Acyl_Trfase/lysoPLipase"/>
</dbReference>
<keyword evidence="6" id="KW-0560">Oxidoreductase</keyword>
<dbReference type="InterPro" id="IPR023213">
    <property type="entry name" value="CAT-like_dom_sf"/>
</dbReference>
<feature type="region of interest" description="N-terminal hotdog fold" evidence="8">
    <location>
        <begin position="720"/>
        <end position="856"/>
    </location>
</feature>
<dbReference type="Pfam" id="PF08659">
    <property type="entry name" value="KR"/>
    <property type="match status" value="1"/>
</dbReference>
<dbReference type="InterPro" id="IPR014043">
    <property type="entry name" value="Acyl_transferase_dom"/>
</dbReference>
<dbReference type="Pfam" id="PF21089">
    <property type="entry name" value="PKS_DH_N"/>
    <property type="match status" value="1"/>
</dbReference>
<keyword evidence="5" id="KW-0677">Repeat</keyword>
<keyword evidence="2" id="KW-0597">Phosphoprotein</keyword>
<keyword evidence="14" id="KW-1185">Reference proteome</keyword>
<dbReference type="SMART" id="SM00822">
    <property type="entry name" value="PKS_KR"/>
    <property type="match status" value="1"/>
</dbReference>
<accession>A0ABR3Y3D2</accession>
<dbReference type="Pfam" id="PF14765">
    <property type="entry name" value="PS-DH"/>
    <property type="match status" value="1"/>
</dbReference>
<comment type="caution">
    <text evidence="13">The sequence shown here is derived from an EMBL/GenBank/DDBJ whole genome shotgun (WGS) entry which is preliminary data.</text>
</comment>
<evidence type="ECO:0000256" key="9">
    <source>
        <dbReference type="SAM" id="MobiDB-lite"/>
    </source>
</evidence>
<dbReference type="EMBL" id="JAWRVE010000003">
    <property type="protein sequence ID" value="KAL1882812.1"/>
    <property type="molecule type" value="Genomic_DNA"/>
</dbReference>
<keyword evidence="7" id="KW-0511">Multifunctional enzyme</keyword>
<dbReference type="InterPro" id="IPR049552">
    <property type="entry name" value="PKS_DH_N"/>
</dbReference>
<dbReference type="Pfam" id="PF08241">
    <property type="entry name" value="Methyltransf_11"/>
    <property type="match status" value="1"/>
</dbReference>
<dbReference type="InterPro" id="IPR029063">
    <property type="entry name" value="SAM-dependent_MTases_sf"/>
</dbReference>
<keyword evidence="4" id="KW-0808">Transferase</keyword>
<name>A0ABR3Y3D2_9PEZI</name>
<evidence type="ECO:0000256" key="8">
    <source>
        <dbReference type="PROSITE-ProRule" id="PRU01363"/>
    </source>
</evidence>
<dbReference type="Proteomes" id="UP001583177">
    <property type="component" value="Unassembled WGS sequence"/>
</dbReference>
<dbReference type="InterPro" id="IPR057326">
    <property type="entry name" value="KR_dom"/>
</dbReference>
<evidence type="ECO:0000256" key="3">
    <source>
        <dbReference type="ARBA" id="ARBA00022598"/>
    </source>
</evidence>
<dbReference type="SMART" id="SM00826">
    <property type="entry name" value="PKS_DH"/>
    <property type="match status" value="1"/>
</dbReference>
<dbReference type="InterPro" id="IPR042104">
    <property type="entry name" value="PKS_dehydratase_sf"/>
</dbReference>
<dbReference type="InterPro" id="IPR050091">
    <property type="entry name" value="PKS_NRPS_Biosynth_Enz"/>
</dbReference>
<evidence type="ECO:0000256" key="6">
    <source>
        <dbReference type="ARBA" id="ARBA00023002"/>
    </source>
</evidence>
<keyword evidence="1" id="KW-0596">Phosphopantetheine</keyword>
<feature type="domain" description="Carrier" evidence="10">
    <location>
        <begin position="2059"/>
        <end position="2140"/>
    </location>
</feature>
<dbReference type="SUPFAM" id="SSF52777">
    <property type="entry name" value="CoA-dependent acyltransferases"/>
    <property type="match status" value="2"/>
</dbReference>
<dbReference type="Gene3D" id="3.40.47.10">
    <property type="match status" value="1"/>
</dbReference>
<evidence type="ECO:0000256" key="2">
    <source>
        <dbReference type="ARBA" id="ARBA00022553"/>
    </source>
</evidence>
<evidence type="ECO:0000256" key="4">
    <source>
        <dbReference type="ARBA" id="ARBA00022679"/>
    </source>
</evidence>
<sequence>MWDAEANGYARGEGVAAIVLKTLEDALKDGDEIECVIRDTWFAQDGRTQGITSPNPAAQTQMIRDCYLGSGLDPTSPLGRPQFFECHGTGTGAGDAAEAEAIANSFFPSSNNEQKAESATLAPLFVGSVKSIIGHTEGTAGVAGVLKAALALRNSTIPANLLFNKLNPRIKPFYHNVQVATTTAPWPSIPAGSPRRASVNSFGFGGANVHAILESYDGPAPQQMPSSTPVYAPFVFSAFSSTSLSKYLVSFRDYLLDNRGSVPMRDLAFTLHSRRSCLNTTIAITASDEDELYNKIAAKLYAKQRDGDHGFVSRSSARPDHASGKPSILGIFTGQGAQWAAMGCDLISVSKNARQVLERMESRLSRLPETDRPTWSLIEELQKGPESSRIGEAAFSQPLCTAIQILQVDILQASGVVFSAVVGHSSGEIAAAYAAGFLTAEAAICIAYYRGLYAKLAGGMDGKSGAMLAAGTSAEDARELCDDPDFKGRACVAAINSSVSVTLSGDHDAVQKLKVILEDEHKFARMVKVDKAYHSHHMEPCTATYLASLAELDLEIGNGDRSIWFSSVLAGEIQSKHRDSIKGSYWNSNMANPVLFHQAVAGAVNHIGHPDLVVEIGPHPALKGPVLQTIQDLYPGKETLNTGFFQRGVPAIQSIAEGMGYMWMHLGNNVVDLQSYDTFLSGHTSHSLVKGLPSYAWDHREFWHESRYAQAIRLRPGPVHELLGHKTPDSQEQDMRWRHILRPTEMPWLLGHRIQGQVVFPGAGYVVTALEASMAMCRQLGLSVTLIQLSDLQFGRALLFDTDDTSIEVIISVSDIKRPNAERLEASFSYHAADGKGDTSLNLISTASVDIVLGQPDPAALPVKSARQPNLTRIRIEDFYDASREIGYQWGGPFIALDNVERKLGSTMGNLNVVEMTPLLVHPATLDAAFQAVLLAYSYPDDGQLWTVHVPRNIRRVTFNPLLCARQASVSGSSALPFSACHHPDTKDMIGNVDVYTSDSKLPNAMIQVEDLECVPFTRATSQDDKEAFAVVAWDLAFPDIEVARARIHPNEGEDQKGRSSSDTQTPSELSYSCLAQVVKQIIHRSPKLHFLELGGQEMHLCQAIIGEIGTSFSSYTLTNVESEAARSLVSHDQVLFRALDIRQNPMEQGFSAAAYDAIILENVFGSGSDAESVLRNIRALLKPGGFLLAINSPTSQEEDKHAGFILENKPKGDFDAVLRRTGFSGFGNDMRATFGSENSGQSLVWMTQALDDKIPFLRNPMASDHWSSLPGGPLMKHLVIVGGATVDTKPLAEEIRGLLQQFCVELTTIDTLTDLQSEIVSLESTVLCLAELDRPVFEDLKPTQWECIKKVTMEAGSMLWVTRGRRSEVPLSNIIVGLMRSITREIFTINHQILDFECASGIQARTIAGALLKFRAETIWRQHDSSRAPLETELVVDEEGRLLIPRLKVDDEMNARYNALKRPIARICKTRDHCIEVVQGASPSGYELRKVPTDMVDVTSKQQISVTYSLLSTIRVTEFCSLFPMIGKHKESGKDTFALSAAHNSIADIRQGLCVEVDIPSGAETTFLSLAVCHILSWAIFRGLSSGDVVLVNEPTLAEAEVLTMEAQRIGVDISFSTSSMTTSRSSSTQNWIAVHPAATERSISRLLPGCVSVFVDLSRIELPHRRSRIGCLLPNHCRRESLKTLFPCKSQAPKTIQFHELKECVTHCAAQALSMLGGKVGDATLPTIAAGSLANTGAGHGLLTILDWNIETELTCQLQPIDTQVRFSPEKTYWLVGLSRGLGLALCEWMMRRGARYFAISSRKPAIDAAWLQQMHDLGAVIRVCPCDVNVRQQVDEVFQDICKTMPPIAGVAQGSMVLEDKAIREMTHESFLRGTDPKVRGSIHLNDCFQSNTLDFFIFFSSVVAVIGRPGQSNYSSGNCFMASLAEQRRRRGLAGSVVHIGPIYGIGYASRLEKAIYSRANFRSTALIPTSERDFYQLFAEAVVAGRPSSSRHSIEILNGVKRVGPHDKDRPVWEAEPLMSHFVKNRDEHSFNAEENLSKLPLKAQLAEASDRGQVTAIIREAFLPKVCSIFQLDTTKISQETLLGMRLDEIGIDSLLAVDIRSWFMKSLEVNIPVLKILSGVAIGDLINIASEKVPERLLPSLDTHGKTTLQLGLQNESDSPVDTATAPVPEEALGSSDPRRAISGDIVPLGSDEKESFKNMGPDTTSSARNQRRTHELSFGQEMFWFVWSFIEDKTSLNHVAFARITGDLDIDNFQKAVDLMRHSHETLRTAIVEDQGRPLQSIMDAAAWKLEVRQIESVDDVNTAVKQLQNKHVYDVSRGQTVRAMLLSTSPDEHFFVAGLHPLVADGMSFQSLITGVQKLYSSPHECERYAVRQFAEFSDAQHFAIKRGEMRDELAFWKSEFQSLPMPLPILTLSRCISRPPLTVYENVLATFRVRPETKRQIQALCRRYRVTPFHFYLATFRVLLLRFAPTGDGEDVCIGVGDANRTDNSLMDDIIGPLVNLLPLRLRTQGSATFSQLLQQTRDNAYKALAHSKLPFQALLKE</sequence>
<dbReference type="InterPro" id="IPR013216">
    <property type="entry name" value="Methyltransf_11"/>
</dbReference>
<dbReference type="Gene3D" id="3.30.559.10">
    <property type="entry name" value="Chloramphenicol acetyltransferase-like domain"/>
    <property type="match status" value="1"/>
</dbReference>
<dbReference type="InterPro" id="IPR016036">
    <property type="entry name" value="Malonyl_transacylase_ACP-bd"/>
</dbReference>
<dbReference type="InterPro" id="IPR056501">
    <property type="entry name" value="NAD-bd_HRPKS_sdrA"/>
</dbReference>
<dbReference type="CDD" id="cd00833">
    <property type="entry name" value="PKS"/>
    <property type="match status" value="1"/>
</dbReference>
<dbReference type="PROSITE" id="PS00012">
    <property type="entry name" value="PHOSPHOPANTETHEINE"/>
    <property type="match status" value="1"/>
</dbReference>
<dbReference type="Pfam" id="PF00698">
    <property type="entry name" value="Acyl_transf_1"/>
    <property type="match status" value="1"/>
</dbReference>
<evidence type="ECO:0000259" key="10">
    <source>
        <dbReference type="PROSITE" id="PS50075"/>
    </source>
</evidence>
<dbReference type="Gene3D" id="3.40.50.150">
    <property type="entry name" value="Vaccinia Virus protein VP39"/>
    <property type="match status" value="1"/>
</dbReference>
<feature type="region of interest" description="Disordered" evidence="9">
    <location>
        <begin position="2158"/>
        <end position="2219"/>
    </location>
</feature>
<dbReference type="InterPro" id="IPR014031">
    <property type="entry name" value="Ketoacyl_synth_C"/>
</dbReference>
<dbReference type="InterPro" id="IPR001227">
    <property type="entry name" value="Ac_transferase_dom_sf"/>
</dbReference>
<dbReference type="PROSITE" id="PS52004">
    <property type="entry name" value="KS3_2"/>
    <property type="match status" value="1"/>
</dbReference>
<feature type="region of interest" description="C-terminal hotdog fold" evidence="8">
    <location>
        <begin position="871"/>
        <end position="1023"/>
    </location>
</feature>
<dbReference type="Gene3D" id="3.30.559.30">
    <property type="entry name" value="Nonribosomal peptide synthetase, condensation domain"/>
    <property type="match status" value="1"/>
</dbReference>
<evidence type="ECO:0000256" key="5">
    <source>
        <dbReference type="ARBA" id="ARBA00022737"/>
    </source>
</evidence>
<dbReference type="Pfam" id="PF00668">
    <property type="entry name" value="Condensation"/>
    <property type="match status" value="1"/>
</dbReference>
<evidence type="ECO:0000256" key="7">
    <source>
        <dbReference type="ARBA" id="ARBA00023268"/>
    </source>
</evidence>
<dbReference type="InterPro" id="IPR009081">
    <property type="entry name" value="PP-bd_ACP"/>
</dbReference>
<feature type="domain" description="Ketosynthase family 3 (KS3)" evidence="11">
    <location>
        <begin position="1"/>
        <end position="215"/>
    </location>
</feature>
<evidence type="ECO:0000259" key="12">
    <source>
        <dbReference type="PROSITE" id="PS52019"/>
    </source>
</evidence>
<feature type="domain" description="PKS/mFAS DH" evidence="12">
    <location>
        <begin position="720"/>
        <end position="1023"/>
    </location>
</feature>
<dbReference type="InterPro" id="IPR001242">
    <property type="entry name" value="Condensation_dom"/>
</dbReference>
<dbReference type="SUPFAM" id="SSF53335">
    <property type="entry name" value="S-adenosyl-L-methionine-dependent methyltransferases"/>
    <property type="match status" value="1"/>
</dbReference>
<dbReference type="SUPFAM" id="SSF53901">
    <property type="entry name" value="Thiolase-like"/>
    <property type="match status" value="1"/>
</dbReference>
<dbReference type="Pfam" id="PF16197">
    <property type="entry name" value="KAsynt_C_assoc"/>
    <property type="match status" value="1"/>
</dbReference>
<feature type="active site" description="Proton donor; for dehydratase activity" evidence="8">
    <location>
        <position position="927"/>
    </location>
</feature>
<dbReference type="InterPro" id="IPR013968">
    <property type="entry name" value="PKS_KR"/>
</dbReference>
<dbReference type="Pfam" id="PF23297">
    <property type="entry name" value="ACP_SdgA_C"/>
    <property type="match status" value="1"/>
</dbReference>
<dbReference type="SUPFAM" id="SSF55048">
    <property type="entry name" value="Probable ACP-binding domain of malonyl-CoA ACP transacylase"/>
    <property type="match status" value="1"/>
</dbReference>
<evidence type="ECO:0000313" key="13">
    <source>
        <dbReference type="EMBL" id="KAL1882812.1"/>
    </source>
</evidence>
<dbReference type="Gene3D" id="3.40.50.720">
    <property type="entry name" value="NAD(P)-binding Rossmann-like Domain"/>
    <property type="match status" value="1"/>
</dbReference>
<dbReference type="InterPro" id="IPR049900">
    <property type="entry name" value="PKS_mFAS_DH"/>
</dbReference>
<dbReference type="PANTHER" id="PTHR43775:SF20">
    <property type="entry name" value="HYBRID PKS-NRPS SYNTHETASE APDA"/>
    <property type="match status" value="1"/>
</dbReference>
<proteinExistence type="predicted"/>
<dbReference type="Pfam" id="PF23114">
    <property type="entry name" value="NAD-bd_HRPKS_sdrA"/>
    <property type="match status" value="1"/>
</dbReference>
<protein>
    <submittedName>
        <fullName evidence="13">PKS/NRPS-like protein biosynthetic cluster</fullName>
    </submittedName>
</protein>
<dbReference type="InterPro" id="IPR036736">
    <property type="entry name" value="ACP-like_sf"/>
</dbReference>
<evidence type="ECO:0000313" key="14">
    <source>
        <dbReference type="Proteomes" id="UP001583177"/>
    </source>
</evidence>
<dbReference type="InterPro" id="IPR020807">
    <property type="entry name" value="PKS_DH"/>
</dbReference>
<dbReference type="Gene3D" id="3.40.366.10">
    <property type="entry name" value="Malonyl-Coenzyme A Acyl Carrier Protein, domain 2"/>
    <property type="match status" value="1"/>
</dbReference>
<feature type="active site" description="Proton acceptor; for dehydratase activity" evidence="8">
    <location>
        <position position="752"/>
    </location>
</feature>
<dbReference type="PANTHER" id="PTHR43775">
    <property type="entry name" value="FATTY ACID SYNTHASE"/>
    <property type="match status" value="1"/>
</dbReference>
<dbReference type="InterPro" id="IPR020841">
    <property type="entry name" value="PKS_Beta-ketoAc_synthase_dom"/>
</dbReference>
<dbReference type="InterPro" id="IPR016039">
    <property type="entry name" value="Thiolase-like"/>
</dbReference>
<feature type="compositionally biased region" description="Polar residues" evidence="9">
    <location>
        <begin position="2158"/>
        <end position="2169"/>
    </location>
</feature>
<dbReference type="InterPro" id="IPR036291">
    <property type="entry name" value="NAD(P)-bd_dom_sf"/>
</dbReference>
<keyword evidence="3" id="KW-0436">Ligase</keyword>
<dbReference type="Gene3D" id="3.10.129.110">
    <property type="entry name" value="Polyketide synthase dehydratase"/>
    <property type="match status" value="1"/>
</dbReference>
<dbReference type="SMART" id="SM00827">
    <property type="entry name" value="PKS_AT"/>
    <property type="match status" value="1"/>
</dbReference>
<evidence type="ECO:0000256" key="1">
    <source>
        <dbReference type="ARBA" id="ARBA00022450"/>
    </source>
</evidence>
<dbReference type="InterPro" id="IPR006162">
    <property type="entry name" value="Ppantetheine_attach_site"/>
</dbReference>
<dbReference type="Gene3D" id="1.10.1200.10">
    <property type="entry name" value="ACP-like"/>
    <property type="match status" value="1"/>
</dbReference>
<dbReference type="Pfam" id="PF02801">
    <property type="entry name" value="Ketoacyl-synt_C"/>
    <property type="match status" value="1"/>
</dbReference>
<organism evidence="13 14">
    <name type="scientific">Diaporthe australafricana</name>
    <dbReference type="NCBI Taxonomy" id="127596"/>
    <lineage>
        <taxon>Eukaryota</taxon>
        <taxon>Fungi</taxon>
        <taxon>Dikarya</taxon>
        <taxon>Ascomycota</taxon>
        <taxon>Pezizomycotina</taxon>
        <taxon>Sordariomycetes</taxon>
        <taxon>Sordariomycetidae</taxon>
        <taxon>Diaporthales</taxon>
        <taxon>Diaporthaceae</taxon>
        <taxon>Diaporthe</taxon>
    </lineage>
</organism>
<dbReference type="InterPro" id="IPR049551">
    <property type="entry name" value="PKS_DH_C"/>
</dbReference>
<dbReference type="PROSITE" id="PS52019">
    <property type="entry name" value="PKS_MFAS_DH"/>
    <property type="match status" value="1"/>
</dbReference>
<evidence type="ECO:0000259" key="11">
    <source>
        <dbReference type="PROSITE" id="PS52004"/>
    </source>
</evidence>